<dbReference type="PANTHER" id="PTHR42810:SF2">
    <property type="entry name" value="PURINE PERMEASE C1399.01C-RELATED"/>
    <property type="match status" value="1"/>
</dbReference>
<name>A0A918XCA1_9GAMM</name>
<feature type="transmembrane region" description="Helical" evidence="7">
    <location>
        <begin position="342"/>
        <end position="363"/>
    </location>
</feature>
<proteinExistence type="inferred from homology"/>
<feature type="transmembrane region" description="Helical" evidence="7">
    <location>
        <begin position="62"/>
        <end position="78"/>
    </location>
</feature>
<dbReference type="RefSeq" id="WP_189474248.1">
    <property type="nucleotide sequence ID" value="NZ_BMYM01000001.1"/>
</dbReference>
<evidence type="ECO:0000313" key="9">
    <source>
        <dbReference type="Proteomes" id="UP000644693"/>
    </source>
</evidence>
<keyword evidence="9" id="KW-1185">Reference proteome</keyword>
<feature type="transmembrane region" description="Helical" evidence="7">
    <location>
        <begin position="399"/>
        <end position="420"/>
    </location>
</feature>
<feature type="transmembrane region" description="Helical" evidence="7">
    <location>
        <begin position="217"/>
        <end position="236"/>
    </location>
</feature>
<dbReference type="InterPro" id="IPR006043">
    <property type="entry name" value="NCS2"/>
</dbReference>
<dbReference type="AlphaFoldDB" id="A0A918XCA1"/>
<evidence type="ECO:0000256" key="7">
    <source>
        <dbReference type="SAM" id="Phobius"/>
    </source>
</evidence>
<keyword evidence="5 7" id="KW-1133">Transmembrane helix</keyword>
<dbReference type="GO" id="GO:0005886">
    <property type="term" value="C:plasma membrane"/>
    <property type="evidence" value="ECO:0007669"/>
    <property type="project" value="TreeGrafter"/>
</dbReference>
<comment type="subcellular location">
    <subcellularLocation>
        <location evidence="1">Membrane</location>
        <topology evidence="1">Multi-pass membrane protein</topology>
    </subcellularLocation>
</comment>
<evidence type="ECO:0000256" key="5">
    <source>
        <dbReference type="ARBA" id="ARBA00022989"/>
    </source>
</evidence>
<comment type="caution">
    <text evidence="8">The sequence shown here is derived from an EMBL/GenBank/DDBJ whole genome shotgun (WGS) entry which is preliminary data.</text>
</comment>
<gene>
    <name evidence="8" type="primary">yicE</name>
    <name evidence="8" type="ORF">GCM10007053_01560</name>
</gene>
<dbReference type="Proteomes" id="UP000644693">
    <property type="component" value="Unassembled WGS sequence"/>
</dbReference>
<feature type="transmembrane region" description="Helical" evidence="7">
    <location>
        <begin position="426"/>
        <end position="449"/>
    </location>
</feature>
<comment type="similarity">
    <text evidence="2">Belongs to the nucleobase:cation symporter-2 (NCS2) (TC 2.A.40) family.</text>
</comment>
<feature type="transmembrane region" description="Helical" evidence="7">
    <location>
        <begin position="120"/>
        <end position="145"/>
    </location>
</feature>
<evidence type="ECO:0000256" key="2">
    <source>
        <dbReference type="ARBA" id="ARBA00008821"/>
    </source>
</evidence>
<reference evidence="8" key="1">
    <citation type="journal article" date="2014" name="Int. J. Syst. Evol. Microbiol.">
        <title>Complete genome sequence of Corynebacterium casei LMG S-19264T (=DSM 44701T), isolated from a smear-ripened cheese.</title>
        <authorList>
            <consortium name="US DOE Joint Genome Institute (JGI-PGF)"/>
            <person name="Walter F."/>
            <person name="Albersmeier A."/>
            <person name="Kalinowski J."/>
            <person name="Ruckert C."/>
        </authorList>
    </citation>
    <scope>NUCLEOTIDE SEQUENCE</scope>
    <source>
        <strain evidence="8">KCTC 23430</strain>
    </source>
</reference>
<dbReference type="NCBIfam" id="NF037981">
    <property type="entry name" value="NCS2_1"/>
    <property type="match status" value="1"/>
</dbReference>
<evidence type="ECO:0000256" key="3">
    <source>
        <dbReference type="ARBA" id="ARBA00022448"/>
    </source>
</evidence>
<keyword evidence="6 7" id="KW-0472">Membrane</keyword>
<reference evidence="8" key="2">
    <citation type="submission" date="2020-09" db="EMBL/GenBank/DDBJ databases">
        <authorList>
            <person name="Sun Q."/>
            <person name="Kim S."/>
        </authorList>
    </citation>
    <scope>NUCLEOTIDE SEQUENCE</scope>
    <source>
        <strain evidence="8">KCTC 23430</strain>
    </source>
</reference>
<organism evidence="8 9">
    <name type="scientific">Parahalioglobus pacificus</name>
    <dbReference type="NCBI Taxonomy" id="930806"/>
    <lineage>
        <taxon>Bacteria</taxon>
        <taxon>Pseudomonadati</taxon>
        <taxon>Pseudomonadota</taxon>
        <taxon>Gammaproteobacteria</taxon>
        <taxon>Cellvibrionales</taxon>
        <taxon>Halieaceae</taxon>
        <taxon>Parahalioglobus</taxon>
    </lineage>
</organism>
<accession>A0A918XCA1</accession>
<dbReference type="GO" id="GO:0042907">
    <property type="term" value="F:xanthine transmembrane transporter activity"/>
    <property type="evidence" value="ECO:0007669"/>
    <property type="project" value="TreeGrafter"/>
</dbReference>
<protein>
    <submittedName>
        <fullName evidence="8">Xanthine permease</fullName>
    </submittedName>
</protein>
<dbReference type="EMBL" id="BMYM01000001">
    <property type="protein sequence ID" value="GHD25579.1"/>
    <property type="molecule type" value="Genomic_DNA"/>
</dbReference>
<feature type="transmembrane region" description="Helical" evidence="7">
    <location>
        <begin position="36"/>
        <end position="56"/>
    </location>
</feature>
<dbReference type="PANTHER" id="PTHR42810">
    <property type="entry name" value="PURINE PERMEASE C1399.01C-RELATED"/>
    <property type="match status" value="1"/>
</dbReference>
<evidence type="ECO:0000256" key="4">
    <source>
        <dbReference type="ARBA" id="ARBA00022692"/>
    </source>
</evidence>
<keyword evidence="4 7" id="KW-0812">Transmembrane</keyword>
<feature type="transmembrane region" description="Helical" evidence="7">
    <location>
        <begin position="152"/>
        <end position="174"/>
    </location>
</feature>
<feature type="transmembrane region" description="Helical" evidence="7">
    <location>
        <begin position="369"/>
        <end position="387"/>
    </location>
</feature>
<evidence type="ECO:0000256" key="6">
    <source>
        <dbReference type="ARBA" id="ARBA00023136"/>
    </source>
</evidence>
<feature type="transmembrane region" description="Helical" evidence="7">
    <location>
        <begin position="256"/>
        <end position="278"/>
    </location>
</feature>
<keyword evidence="3" id="KW-0813">Transport</keyword>
<sequence>MPSHFRSPAPGNKALLYGLDEDPPLPAKFLAAAQHLLAIFASIATAPLLICLGMGLDAATTSYMISSALIISGVATWVQVHTLGRIGSGLLSVQGTSFTFVGPLIFISQTLADTHTQDEILGVIFGCTLVGALMLMLLSHCLTFLQRVVTTTVTGTAVIMLGLSLVMVTINNLLSEYQRLAEAGQAAWQIAASALGVISVITLLSTRRSPWWRLSSIAIGLGLGCVAAAVAGQLILPVGDRSSDVFYPVPFLYPPAFHWGVFLSLVPIYLVTAAESVGDLTATSNLSRLPVAGNSYWRRIRNGVLGDGFNSLLAAVFCTFPNTTFSQNNGVIRLTGVASRHVGAWLAGMLVLLGFFPVLGSLFMALPKGVLYGATGLMFALVAWSGLQIILNAEPGKRTWLICSLAMAGGLLAAQAPALLPNLSPTLAMLLGFPVSSTTFLAIFLELLIPRSSPEQEASSAS</sequence>
<dbReference type="Pfam" id="PF00860">
    <property type="entry name" value="Xan_ur_permease"/>
    <property type="match status" value="1"/>
</dbReference>
<evidence type="ECO:0000313" key="8">
    <source>
        <dbReference type="EMBL" id="GHD25579.1"/>
    </source>
</evidence>
<evidence type="ECO:0000256" key="1">
    <source>
        <dbReference type="ARBA" id="ARBA00004141"/>
    </source>
</evidence>
<feature type="transmembrane region" description="Helical" evidence="7">
    <location>
        <begin position="186"/>
        <end position="205"/>
    </location>
</feature>